<name>A0A132U9U9_9BACL</name>
<keyword evidence="2" id="KW-1185">Reference proteome</keyword>
<evidence type="ECO:0008006" key="3">
    <source>
        <dbReference type="Google" id="ProtNLM"/>
    </source>
</evidence>
<reference evidence="1 2" key="1">
    <citation type="submission" date="2015-08" db="EMBL/GenBank/DDBJ databases">
        <title>Genomes of Paenibacillus riograndensis.</title>
        <authorList>
            <person name="Sant'Anna F.H."/>
            <person name="Souza R."/>
            <person name="Ambrosini A."/>
            <person name="Bach E."/>
            <person name="Fernandes G."/>
            <person name="Balsanelli E."/>
            <person name="Baura V.A."/>
            <person name="Pedrosa F.O."/>
            <person name="Souza E.M."/>
            <person name="Passaglia L."/>
        </authorList>
    </citation>
    <scope>NUCLEOTIDE SEQUENCE [LARGE SCALE GENOMIC DNA]</scope>
    <source>
        <strain evidence="1 2">CAS34</strain>
    </source>
</reference>
<sequence length="113" mass="13393">MALLDYYRTELKRMAWRIHYHVKKEQNAELLSNFEPIMACPGFSQDSDNRLILRQLLNSLSSEIGKEIIYQLYILGKKEKDVAAELQMTQQAVNRWKNKMLKEMKQKIEKSNS</sequence>
<dbReference type="InterPro" id="IPR036388">
    <property type="entry name" value="WH-like_DNA-bd_sf"/>
</dbReference>
<protein>
    <recommendedName>
        <fullName evidence="3">RNA polymerase sigma factor 70 region 4 type 2 domain-containing protein</fullName>
    </recommendedName>
</protein>
<dbReference type="Proteomes" id="UP000070475">
    <property type="component" value="Unassembled WGS sequence"/>
</dbReference>
<dbReference type="Gene3D" id="1.10.10.10">
    <property type="entry name" value="Winged helix-like DNA-binding domain superfamily/Winged helix DNA-binding domain"/>
    <property type="match status" value="1"/>
</dbReference>
<gene>
    <name evidence="1" type="ORF">AMQ84_04075</name>
</gene>
<comment type="caution">
    <text evidence="1">The sequence shown here is derived from an EMBL/GenBank/DDBJ whole genome shotgun (WGS) entry which is preliminary data.</text>
</comment>
<accession>A0A132U9U9</accession>
<evidence type="ECO:0000313" key="2">
    <source>
        <dbReference type="Proteomes" id="UP000070475"/>
    </source>
</evidence>
<dbReference type="RefSeq" id="WP_060859389.1">
    <property type="nucleotide sequence ID" value="NZ_LIRB01000102.1"/>
</dbReference>
<dbReference type="AlphaFoldDB" id="A0A132U9U9"/>
<dbReference type="PATRIC" id="fig|483937.3.peg.5009"/>
<proteinExistence type="predicted"/>
<organism evidence="1 2">
    <name type="scientific">Paenibacillus riograndensis</name>
    <dbReference type="NCBI Taxonomy" id="483937"/>
    <lineage>
        <taxon>Bacteria</taxon>
        <taxon>Bacillati</taxon>
        <taxon>Bacillota</taxon>
        <taxon>Bacilli</taxon>
        <taxon>Bacillales</taxon>
        <taxon>Paenibacillaceae</taxon>
        <taxon>Paenibacillus</taxon>
        <taxon>Paenibacillus sonchi group</taxon>
    </lineage>
</organism>
<dbReference type="InterPro" id="IPR013324">
    <property type="entry name" value="RNA_pol_sigma_r3/r4-like"/>
</dbReference>
<dbReference type="EMBL" id="LIRB01000102">
    <property type="protein sequence ID" value="KWX80300.1"/>
    <property type="molecule type" value="Genomic_DNA"/>
</dbReference>
<evidence type="ECO:0000313" key="1">
    <source>
        <dbReference type="EMBL" id="KWX80300.1"/>
    </source>
</evidence>
<dbReference type="OrthoDB" id="2471618at2"/>
<dbReference type="SUPFAM" id="SSF88659">
    <property type="entry name" value="Sigma3 and sigma4 domains of RNA polymerase sigma factors"/>
    <property type="match status" value="1"/>
</dbReference>